<keyword evidence="1" id="KW-0812">Transmembrane</keyword>
<keyword evidence="1" id="KW-1133">Transmembrane helix</keyword>
<name>A0A9P3UTX1_LYOSH</name>
<keyword evidence="1" id="KW-0472">Membrane</keyword>
<feature type="transmembrane region" description="Helical" evidence="1">
    <location>
        <begin position="130"/>
        <end position="153"/>
    </location>
</feature>
<protein>
    <submittedName>
        <fullName evidence="2">Uncharacterized protein</fullName>
    </submittedName>
</protein>
<gene>
    <name evidence="2" type="ORF">LshimejAT787_1900860</name>
</gene>
<proteinExistence type="predicted"/>
<comment type="caution">
    <text evidence="2">The sequence shown here is derived from an EMBL/GenBank/DDBJ whole genome shotgun (WGS) entry which is preliminary data.</text>
</comment>
<keyword evidence="3" id="KW-1185">Reference proteome</keyword>
<accession>A0A9P3UTX1</accession>
<sequence>MSFEVKEINEAYFNGCNFESLMRGIHFAVYISALSKIYTGPERTAQSRQLMTILVTLFFVMSTIHHAAYWAYVHRAFIARGQTAESIADSLNEYPNWYIGITSVSDLNAVLADCVIIWRCWIVWGRSWKVIIAPIITTMLTTAFSIIAIYQTVSHTTFGAVGVDYATALYSTSLATTLYCTGVIIFRVVDVGTRSRAGPGLRSYRGVLEILVESSSLYCIATLFALIAYIRSGPASEFASAFWTSITGIAPTLIVARVAAGDARPNQTWNEEGPALSFLRFNRTLDGTATANELGTMSAHTHGKSHGTRTTYVDDTETSALPGKDMSDEELHKAEKSMLYLKTNPDNCRSGPRALSRTSLKAFRTFSQARLSEDLHERLGVLPSERRLGTSSYRVPVTDSR</sequence>
<feature type="transmembrane region" description="Helical" evidence="1">
    <location>
        <begin position="210"/>
        <end position="230"/>
    </location>
</feature>
<feature type="transmembrane region" description="Helical" evidence="1">
    <location>
        <begin position="242"/>
        <end position="260"/>
    </location>
</feature>
<organism evidence="2 3">
    <name type="scientific">Lyophyllum shimeji</name>
    <name type="common">Hon-shimeji</name>
    <name type="synonym">Tricholoma shimeji</name>
    <dbReference type="NCBI Taxonomy" id="47721"/>
    <lineage>
        <taxon>Eukaryota</taxon>
        <taxon>Fungi</taxon>
        <taxon>Dikarya</taxon>
        <taxon>Basidiomycota</taxon>
        <taxon>Agaricomycotina</taxon>
        <taxon>Agaricomycetes</taxon>
        <taxon>Agaricomycetidae</taxon>
        <taxon>Agaricales</taxon>
        <taxon>Tricholomatineae</taxon>
        <taxon>Lyophyllaceae</taxon>
        <taxon>Lyophyllum</taxon>
    </lineage>
</organism>
<evidence type="ECO:0000313" key="2">
    <source>
        <dbReference type="EMBL" id="GLB45008.1"/>
    </source>
</evidence>
<dbReference type="AlphaFoldDB" id="A0A9P3UTX1"/>
<dbReference type="Proteomes" id="UP001063166">
    <property type="component" value="Unassembled WGS sequence"/>
</dbReference>
<reference evidence="2" key="1">
    <citation type="submission" date="2022-07" db="EMBL/GenBank/DDBJ databases">
        <title>The genome of Lyophyllum shimeji provides insight into the initial evolution of ectomycorrhizal fungal genome.</title>
        <authorList>
            <person name="Kobayashi Y."/>
            <person name="Shibata T."/>
            <person name="Hirakawa H."/>
            <person name="Shigenobu S."/>
            <person name="Nishiyama T."/>
            <person name="Yamada A."/>
            <person name="Hasebe M."/>
            <person name="Kawaguchi M."/>
        </authorList>
    </citation>
    <scope>NUCLEOTIDE SEQUENCE</scope>
    <source>
        <strain evidence="2">AT787</strain>
    </source>
</reference>
<dbReference type="OrthoDB" id="2873242at2759"/>
<dbReference type="EMBL" id="BRPK01000019">
    <property type="protein sequence ID" value="GLB45008.1"/>
    <property type="molecule type" value="Genomic_DNA"/>
</dbReference>
<evidence type="ECO:0000313" key="3">
    <source>
        <dbReference type="Proteomes" id="UP001063166"/>
    </source>
</evidence>
<evidence type="ECO:0000256" key="1">
    <source>
        <dbReference type="SAM" id="Phobius"/>
    </source>
</evidence>
<feature type="transmembrane region" description="Helical" evidence="1">
    <location>
        <begin position="50"/>
        <end position="72"/>
    </location>
</feature>
<feature type="transmembrane region" description="Helical" evidence="1">
    <location>
        <begin position="165"/>
        <end position="189"/>
    </location>
</feature>